<evidence type="ECO:0000313" key="2">
    <source>
        <dbReference type="EMBL" id="OUP21269.1"/>
    </source>
</evidence>
<organism evidence="2 5">
    <name type="scientific">Parabacteroides distasonis</name>
    <dbReference type="NCBI Taxonomy" id="823"/>
    <lineage>
        <taxon>Bacteria</taxon>
        <taxon>Pseudomonadati</taxon>
        <taxon>Bacteroidota</taxon>
        <taxon>Bacteroidia</taxon>
        <taxon>Bacteroidales</taxon>
        <taxon>Tannerellaceae</taxon>
        <taxon>Parabacteroides</taxon>
    </lineage>
</organism>
<reference evidence="5" key="1">
    <citation type="submission" date="2017-04" db="EMBL/GenBank/DDBJ databases">
        <title>Function of individual gut microbiota members based on whole genome sequencing of pure cultures obtained from chicken caecum.</title>
        <authorList>
            <person name="Medvecky M."/>
            <person name="Cejkova D."/>
            <person name="Polansky O."/>
            <person name="Karasova D."/>
            <person name="Kubasova T."/>
            <person name="Cizek A."/>
            <person name="Rychlik I."/>
        </authorList>
    </citation>
    <scope>NUCLEOTIDE SEQUENCE [LARGE SCALE GENOMIC DNA]</scope>
    <source>
        <strain evidence="5">An199</strain>
    </source>
</reference>
<reference evidence="3 6" key="3">
    <citation type="submission" date="2018-09" db="EMBL/GenBank/DDBJ databases">
        <title>Murine metabolic-syndrome-specific gut microbial biobank.</title>
        <authorList>
            <person name="Liu C."/>
        </authorList>
    </citation>
    <scope>NUCLEOTIDE SEQUENCE [LARGE SCALE GENOMIC DNA]</scope>
    <source>
        <strain evidence="3 6">8-P5</strain>
    </source>
</reference>
<reference evidence="4 7" key="4">
    <citation type="submission" date="2019-04" db="EMBL/GenBank/DDBJ databases">
        <title>Microbes associate with the intestines of laboratory mice.</title>
        <authorList>
            <person name="Navarre W."/>
            <person name="Wong E."/>
            <person name="Huang K."/>
            <person name="Tropini C."/>
            <person name="Ng K."/>
            <person name="Yu B."/>
        </authorList>
    </citation>
    <scope>NUCLEOTIDE SEQUENCE [LARGE SCALE GENOMIC DNA]</scope>
    <source>
        <strain evidence="4 7">NM39_I3</strain>
    </source>
</reference>
<dbReference type="Proteomes" id="UP000310032">
    <property type="component" value="Unassembled WGS sequence"/>
</dbReference>
<gene>
    <name evidence="2" type="ORF">B5F32_05555</name>
    <name evidence="3" type="ORF">D7V78_01480</name>
    <name evidence="4" type="ORF">E5342_00790</name>
</gene>
<dbReference type="EMBL" id="RAYI01000001">
    <property type="protein sequence ID" value="RLT75216.1"/>
    <property type="molecule type" value="Genomic_DNA"/>
</dbReference>
<name>A0A1Y4IRZ5_PARDI</name>
<comment type="caution">
    <text evidence="2">The sequence shown here is derived from an EMBL/GenBank/DDBJ whole genome shotgun (WGS) entry which is preliminary data.</text>
</comment>
<evidence type="ECO:0000256" key="1">
    <source>
        <dbReference type="SAM" id="Phobius"/>
    </source>
</evidence>
<evidence type="ECO:0000313" key="7">
    <source>
        <dbReference type="Proteomes" id="UP000310032"/>
    </source>
</evidence>
<proteinExistence type="predicted"/>
<feature type="transmembrane region" description="Helical" evidence="1">
    <location>
        <begin position="6"/>
        <end position="22"/>
    </location>
</feature>
<keyword evidence="1" id="KW-0812">Transmembrane</keyword>
<dbReference type="Proteomes" id="UP000278164">
    <property type="component" value="Unassembled WGS sequence"/>
</dbReference>
<dbReference type="Proteomes" id="UP000195950">
    <property type="component" value="Unassembled WGS sequence"/>
</dbReference>
<sequence length="72" mass="8331">MNWWGIAGVICLVGLLYAVYLYRIEDRKEDKKEAFWSGFLMGSLGCAGMIFQLFLGFVSLYVLYLIFSWIFG</sequence>
<evidence type="ECO:0000313" key="6">
    <source>
        <dbReference type="Proteomes" id="UP000278164"/>
    </source>
</evidence>
<dbReference type="RefSeq" id="WP_087343024.1">
    <property type="nucleotide sequence ID" value="NZ_CP054012.1"/>
</dbReference>
<reference evidence="2" key="2">
    <citation type="journal article" date="2018" name="BMC Genomics">
        <title>Whole genome sequencing and function prediction of 133 gut anaerobes isolated from chicken caecum in pure cultures.</title>
        <authorList>
            <person name="Medvecky M."/>
            <person name="Cejkova D."/>
            <person name="Polansky O."/>
            <person name="Karasova D."/>
            <person name="Kubasova T."/>
            <person name="Cizek A."/>
            <person name="Rychlik I."/>
        </authorList>
    </citation>
    <scope>NUCLEOTIDE SEQUENCE</scope>
    <source>
        <strain evidence="2">An199</strain>
    </source>
</reference>
<dbReference type="EMBL" id="SRYM01000001">
    <property type="protein sequence ID" value="TGY63920.1"/>
    <property type="molecule type" value="Genomic_DNA"/>
</dbReference>
<evidence type="ECO:0000313" key="3">
    <source>
        <dbReference type="EMBL" id="RLT75216.1"/>
    </source>
</evidence>
<feature type="transmembrane region" description="Helical" evidence="1">
    <location>
        <begin position="34"/>
        <end position="67"/>
    </location>
</feature>
<dbReference type="AlphaFoldDB" id="A0A1Y4IRZ5"/>
<evidence type="ECO:0000313" key="4">
    <source>
        <dbReference type="EMBL" id="TGY63920.1"/>
    </source>
</evidence>
<evidence type="ECO:0000313" key="5">
    <source>
        <dbReference type="Proteomes" id="UP000195950"/>
    </source>
</evidence>
<dbReference type="EMBL" id="NFJX01000003">
    <property type="protein sequence ID" value="OUP21269.1"/>
    <property type="molecule type" value="Genomic_DNA"/>
</dbReference>
<keyword evidence="1" id="KW-1133">Transmembrane helix</keyword>
<accession>A0A1Y4IRZ5</accession>
<protein>
    <submittedName>
        <fullName evidence="2">Uncharacterized protein</fullName>
    </submittedName>
</protein>
<keyword evidence="1" id="KW-0472">Membrane</keyword>